<accession>A0A4C1Z183</accession>
<feature type="compositionally biased region" description="Basic residues" evidence="1">
    <location>
        <begin position="64"/>
        <end position="76"/>
    </location>
</feature>
<dbReference type="Proteomes" id="UP000299102">
    <property type="component" value="Unassembled WGS sequence"/>
</dbReference>
<evidence type="ECO:0000313" key="2">
    <source>
        <dbReference type="EMBL" id="GBP82098.1"/>
    </source>
</evidence>
<proteinExistence type="predicted"/>
<protein>
    <submittedName>
        <fullName evidence="2">Uncharacterized protein</fullName>
    </submittedName>
</protein>
<dbReference type="EMBL" id="BGZK01001547">
    <property type="protein sequence ID" value="GBP82098.1"/>
    <property type="molecule type" value="Genomic_DNA"/>
</dbReference>
<name>A0A4C1Z183_EUMVA</name>
<comment type="caution">
    <text evidence="2">The sequence shown here is derived from an EMBL/GenBank/DDBJ whole genome shotgun (WGS) entry which is preliminary data.</text>
</comment>
<evidence type="ECO:0000313" key="3">
    <source>
        <dbReference type="Proteomes" id="UP000299102"/>
    </source>
</evidence>
<feature type="region of interest" description="Disordered" evidence="1">
    <location>
        <begin position="1"/>
        <end position="22"/>
    </location>
</feature>
<organism evidence="2 3">
    <name type="scientific">Eumeta variegata</name>
    <name type="common">Bagworm moth</name>
    <name type="synonym">Eumeta japonica</name>
    <dbReference type="NCBI Taxonomy" id="151549"/>
    <lineage>
        <taxon>Eukaryota</taxon>
        <taxon>Metazoa</taxon>
        <taxon>Ecdysozoa</taxon>
        <taxon>Arthropoda</taxon>
        <taxon>Hexapoda</taxon>
        <taxon>Insecta</taxon>
        <taxon>Pterygota</taxon>
        <taxon>Neoptera</taxon>
        <taxon>Endopterygota</taxon>
        <taxon>Lepidoptera</taxon>
        <taxon>Glossata</taxon>
        <taxon>Ditrysia</taxon>
        <taxon>Tineoidea</taxon>
        <taxon>Psychidae</taxon>
        <taxon>Oiketicinae</taxon>
        <taxon>Eumeta</taxon>
    </lineage>
</organism>
<dbReference type="AlphaFoldDB" id="A0A4C1Z183"/>
<reference evidence="2 3" key="1">
    <citation type="journal article" date="2019" name="Commun. Biol.">
        <title>The bagworm genome reveals a unique fibroin gene that provides high tensile strength.</title>
        <authorList>
            <person name="Kono N."/>
            <person name="Nakamura H."/>
            <person name="Ohtoshi R."/>
            <person name="Tomita M."/>
            <person name="Numata K."/>
            <person name="Arakawa K."/>
        </authorList>
    </citation>
    <scope>NUCLEOTIDE SEQUENCE [LARGE SCALE GENOMIC DNA]</scope>
</reference>
<feature type="compositionally biased region" description="Polar residues" evidence="1">
    <location>
        <begin position="1"/>
        <end position="19"/>
    </location>
</feature>
<keyword evidence="3" id="KW-1185">Reference proteome</keyword>
<feature type="region of interest" description="Disordered" evidence="1">
    <location>
        <begin position="41"/>
        <end position="76"/>
    </location>
</feature>
<gene>
    <name evidence="2" type="ORF">EVAR_89437_1</name>
</gene>
<evidence type="ECO:0000256" key="1">
    <source>
        <dbReference type="SAM" id="MobiDB-lite"/>
    </source>
</evidence>
<sequence>MAINVSKTTALLTGSQRNMPDQLGLRDESCCVRKITSDSRLQDSVNISGPAEHSAPYDCGGRVVRQKRRDRQRLEN</sequence>